<dbReference type="SUPFAM" id="SSF101386">
    <property type="entry name" value="all-alpha NTP pyrophosphatases"/>
    <property type="match status" value="1"/>
</dbReference>
<dbReference type="Proteomes" id="UP000179230">
    <property type="component" value="Unassembled WGS sequence"/>
</dbReference>
<dbReference type="Gene3D" id="1.10.287.1080">
    <property type="entry name" value="MazG-like"/>
    <property type="match status" value="1"/>
</dbReference>
<sequence length="102" mass="11915">MDNIFEKLHKLNKHFQTSSDQPPNERFLQRIVKLNEEVGELCEAALCEVDQDQRVKDKETDFDAELADVIICALMLSTNRQRNIEDEINKKLDKILTRLNIS</sequence>
<gene>
    <name evidence="1" type="ORF">A2592_02785</name>
</gene>
<dbReference type="AlphaFoldDB" id="A0A1F6FU17"/>
<reference evidence="1 2" key="1">
    <citation type="journal article" date="2016" name="Nat. Commun.">
        <title>Thousands of microbial genomes shed light on interconnected biogeochemical processes in an aquifer system.</title>
        <authorList>
            <person name="Anantharaman K."/>
            <person name="Brown C.T."/>
            <person name="Hug L.A."/>
            <person name="Sharon I."/>
            <person name="Castelle C.J."/>
            <person name="Probst A.J."/>
            <person name="Thomas B.C."/>
            <person name="Singh A."/>
            <person name="Wilkins M.J."/>
            <person name="Karaoz U."/>
            <person name="Brodie E.L."/>
            <person name="Williams K.H."/>
            <person name="Hubbard S.S."/>
            <person name="Banfield J.F."/>
        </authorList>
    </citation>
    <scope>NUCLEOTIDE SEQUENCE [LARGE SCALE GENOMIC DNA]</scope>
</reference>
<organism evidence="1 2">
    <name type="scientific">Candidatus Kaiserbacteria bacterium RIFOXYD1_FULL_42_15</name>
    <dbReference type="NCBI Taxonomy" id="1798532"/>
    <lineage>
        <taxon>Bacteria</taxon>
        <taxon>Candidatus Kaiseribacteriota</taxon>
    </lineage>
</organism>
<protein>
    <recommendedName>
        <fullName evidence="3">NTP pyrophosphohydrolase MazG putative catalytic core domain-containing protein</fullName>
    </recommendedName>
</protein>
<name>A0A1F6FU17_9BACT</name>
<comment type="caution">
    <text evidence="1">The sequence shown here is derived from an EMBL/GenBank/DDBJ whole genome shotgun (WGS) entry which is preliminary data.</text>
</comment>
<accession>A0A1F6FU17</accession>
<proteinExistence type="predicted"/>
<evidence type="ECO:0000313" key="1">
    <source>
        <dbReference type="EMBL" id="OGG89355.1"/>
    </source>
</evidence>
<evidence type="ECO:0008006" key="3">
    <source>
        <dbReference type="Google" id="ProtNLM"/>
    </source>
</evidence>
<evidence type="ECO:0000313" key="2">
    <source>
        <dbReference type="Proteomes" id="UP000179230"/>
    </source>
</evidence>
<dbReference type="EMBL" id="MFMT01000002">
    <property type="protein sequence ID" value="OGG89355.1"/>
    <property type="molecule type" value="Genomic_DNA"/>
</dbReference>